<dbReference type="VEuPathDB" id="FungiDB:BTJ68_07438"/>
<dbReference type="InterPro" id="IPR036291">
    <property type="entry name" value="NAD(P)-bd_dom_sf"/>
</dbReference>
<dbReference type="InterPro" id="IPR020904">
    <property type="entry name" value="Sc_DH/Rdtase_CS"/>
</dbReference>
<dbReference type="NCBIfam" id="NF005400">
    <property type="entry name" value="PRK06947.1"/>
    <property type="match status" value="1"/>
</dbReference>
<proteinExistence type="inferred from homology"/>
<gene>
    <name evidence="4" type="ORF">BTJ68_07438</name>
</gene>
<dbReference type="SUPFAM" id="SSF51735">
    <property type="entry name" value="NAD(P)-binding Rossmann-fold domains"/>
    <property type="match status" value="1"/>
</dbReference>
<accession>A0A1Z5T6Y9</accession>
<dbReference type="Proteomes" id="UP000194280">
    <property type="component" value="Unassembled WGS sequence"/>
</dbReference>
<dbReference type="STRING" id="1157616.A0A1Z5T6Y9"/>
<protein>
    <submittedName>
        <fullName evidence="4">Uncharacterized protein</fullName>
    </submittedName>
</protein>
<keyword evidence="3" id="KW-0560">Oxidoreductase</keyword>
<dbReference type="PANTHER" id="PTHR48107">
    <property type="entry name" value="NADPH-DEPENDENT ALDEHYDE REDUCTASE-LIKE PROTEIN, CHLOROPLASTIC-RELATED"/>
    <property type="match status" value="1"/>
</dbReference>
<organism evidence="4 5">
    <name type="scientific">Hortaea werneckii EXF-2000</name>
    <dbReference type="NCBI Taxonomy" id="1157616"/>
    <lineage>
        <taxon>Eukaryota</taxon>
        <taxon>Fungi</taxon>
        <taxon>Dikarya</taxon>
        <taxon>Ascomycota</taxon>
        <taxon>Pezizomycotina</taxon>
        <taxon>Dothideomycetes</taxon>
        <taxon>Dothideomycetidae</taxon>
        <taxon>Mycosphaerellales</taxon>
        <taxon>Teratosphaeriaceae</taxon>
        <taxon>Hortaea</taxon>
    </lineage>
</organism>
<keyword evidence="2" id="KW-0521">NADP</keyword>
<name>A0A1Z5T6Y9_HORWE</name>
<evidence type="ECO:0000256" key="2">
    <source>
        <dbReference type="ARBA" id="ARBA00022857"/>
    </source>
</evidence>
<keyword evidence="5" id="KW-1185">Reference proteome</keyword>
<evidence type="ECO:0000313" key="5">
    <source>
        <dbReference type="Proteomes" id="UP000194280"/>
    </source>
</evidence>
<sequence>MNVLITGASRGIGRAAARLAGARGWNVGVNYANNAEAAEATVRDVQQAGGRAVAIQADVTQEAQVVHMFQRMEQEFGSIHGVVVNAGIVAPSSTLADMSVDRLRRVFDTNVLGAYICAREAARRLPAASSQDRSTSIVIVSSAAARLGSPNEYVDYAGSKGAMDTLTTGLSKELGPSFVRVNAVRPGIIDTDIHASAGDPERLQRLGNQTPLRRAGSAEETAEAIVWLLSPASSYVTGTHIDVTGGR</sequence>
<dbReference type="PANTHER" id="PTHR48107:SF7">
    <property type="entry name" value="RE15974P"/>
    <property type="match status" value="1"/>
</dbReference>
<evidence type="ECO:0000256" key="3">
    <source>
        <dbReference type="ARBA" id="ARBA00023002"/>
    </source>
</evidence>
<dbReference type="PROSITE" id="PS00061">
    <property type="entry name" value="ADH_SHORT"/>
    <property type="match status" value="1"/>
</dbReference>
<dbReference type="OrthoDB" id="47007at2759"/>
<evidence type="ECO:0000313" key="4">
    <source>
        <dbReference type="EMBL" id="OTA31804.1"/>
    </source>
</evidence>
<dbReference type="GO" id="GO:0016614">
    <property type="term" value="F:oxidoreductase activity, acting on CH-OH group of donors"/>
    <property type="evidence" value="ECO:0007669"/>
    <property type="project" value="UniProtKB-ARBA"/>
</dbReference>
<dbReference type="Pfam" id="PF13561">
    <property type="entry name" value="adh_short_C2"/>
    <property type="match status" value="1"/>
</dbReference>
<comment type="similarity">
    <text evidence="1">Belongs to the short-chain dehydrogenases/reductases (SDR) family.</text>
</comment>
<evidence type="ECO:0000256" key="1">
    <source>
        <dbReference type="ARBA" id="ARBA00006484"/>
    </source>
</evidence>
<dbReference type="InterPro" id="IPR002347">
    <property type="entry name" value="SDR_fam"/>
</dbReference>
<reference evidence="4 5" key="1">
    <citation type="submission" date="2017-01" db="EMBL/GenBank/DDBJ databases">
        <title>The recent genome duplication of the halophilic yeast Hortaea werneckii: insights from long-read sequencing.</title>
        <authorList>
            <person name="Sinha S."/>
            <person name="Flibotte S."/>
            <person name="Neira M."/>
            <person name="Lenassi M."/>
            <person name="Gostincar C."/>
            <person name="Stajich J.E."/>
            <person name="Nislow C.E."/>
        </authorList>
    </citation>
    <scope>NUCLEOTIDE SEQUENCE [LARGE SCALE GENOMIC DNA]</scope>
    <source>
        <strain evidence="4 5">EXF-2000</strain>
    </source>
</reference>
<comment type="caution">
    <text evidence="4">The sequence shown here is derived from an EMBL/GenBank/DDBJ whole genome shotgun (WGS) entry which is preliminary data.</text>
</comment>
<dbReference type="EMBL" id="MUNK01000107">
    <property type="protein sequence ID" value="OTA31804.1"/>
    <property type="molecule type" value="Genomic_DNA"/>
</dbReference>
<dbReference type="FunFam" id="3.40.50.720:FF:000084">
    <property type="entry name" value="Short-chain dehydrogenase reductase"/>
    <property type="match status" value="1"/>
</dbReference>
<dbReference type="Gene3D" id="3.40.50.720">
    <property type="entry name" value="NAD(P)-binding Rossmann-like Domain"/>
    <property type="match status" value="1"/>
</dbReference>
<dbReference type="InParanoid" id="A0A1Z5T6Y9"/>
<dbReference type="PRINTS" id="PR00081">
    <property type="entry name" value="GDHRDH"/>
</dbReference>
<dbReference type="AlphaFoldDB" id="A0A1Z5T6Y9"/>